<dbReference type="EMBL" id="LR797507">
    <property type="protein sequence ID" value="CAB4221920.1"/>
    <property type="molecule type" value="Genomic_DNA"/>
</dbReference>
<evidence type="ECO:0000313" key="5">
    <source>
        <dbReference type="EMBL" id="CAB4195485.1"/>
    </source>
</evidence>
<dbReference type="EMBL" id="LR796839">
    <property type="protein sequence ID" value="CAB4168946.1"/>
    <property type="molecule type" value="Genomic_DNA"/>
</dbReference>
<proteinExistence type="predicted"/>
<dbReference type="EMBL" id="LR796442">
    <property type="protein sequence ID" value="CAB4145124.1"/>
    <property type="molecule type" value="Genomic_DNA"/>
</dbReference>
<evidence type="ECO:0000313" key="2">
    <source>
        <dbReference type="EMBL" id="CAB4145124.1"/>
    </source>
</evidence>
<evidence type="ECO:0000313" key="4">
    <source>
        <dbReference type="EMBL" id="CAB4180798.1"/>
    </source>
</evidence>
<feature type="coiled-coil region" evidence="1">
    <location>
        <begin position="138"/>
        <end position="226"/>
    </location>
</feature>
<dbReference type="EMBL" id="LR797004">
    <property type="protein sequence ID" value="CAB4180798.1"/>
    <property type="molecule type" value="Genomic_DNA"/>
</dbReference>
<evidence type="ECO:0000313" key="6">
    <source>
        <dbReference type="EMBL" id="CAB4221920.1"/>
    </source>
</evidence>
<keyword evidence="1" id="KW-0175">Coiled coil</keyword>
<sequence length="332" mass="37278">MIVELTSTQIITIDPGQYVTAVYAPFRERLAMAKAAADGVTGMDVKTKDGMALAVKHRSVFRKIRLEAESARVERKAPILTISKLIDGTYKELEKEIAEYESAFDRPIKDEESRLAYERVAAARAEQARIDAEEKAKRDAYEASLAAERAELDRQRAELAKAEQARLEAEKQARLKIEQEERAARERIEAIERKARLEREAEERRMRDEQANIDIERRAIEAQRQQDAEELKRRAISINNPNAGATQTLIGASHEAESSPVINSVSAPAPMSPQTKAELHSAVEKLDVPLTGINKLLWLISQETSDFTPGELQQVLDAAREIRAARRERATA</sequence>
<reference evidence="5" key="1">
    <citation type="submission" date="2020-05" db="EMBL/GenBank/DDBJ databases">
        <authorList>
            <person name="Chiriac C."/>
            <person name="Salcher M."/>
            <person name="Ghai R."/>
            <person name="Kavagutti S V."/>
        </authorList>
    </citation>
    <scope>NUCLEOTIDE SEQUENCE</scope>
</reference>
<name>A0A6J5RSY4_9CAUD</name>
<organism evidence="5">
    <name type="scientific">uncultured Caudovirales phage</name>
    <dbReference type="NCBI Taxonomy" id="2100421"/>
    <lineage>
        <taxon>Viruses</taxon>
        <taxon>Duplodnaviria</taxon>
        <taxon>Heunggongvirae</taxon>
        <taxon>Uroviricota</taxon>
        <taxon>Caudoviricetes</taxon>
        <taxon>Peduoviridae</taxon>
        <taxon>Maltschvirus</taxon>
        <taxon>Maltschvirus maltsch</taxon>
    </lineage>
</organism>
<evidence type="ECO:0000313" key="3">
    <source>
        <dbReference type="EMBL" id="CAB4168946.1"/>
    </source>
</evidence>
<protein>
    <submittedName>
        <fullName evidence="5">Uncharacterized protein</fullName>
    </submittedName>
</protein>
<accession>A0A6J5RSY4</accession>
<dbReference type="EMBL" id="LR797237">
    <property type="protein sequence ID" value="CAB4195485.1"/>
    <property type="molecule type" value="Genomic_DNA"/>
</dbReference>
<evidence type="ECO:0000256" key="1">
    <source>
        <dbReference type="SAM" id="Coils"/>
    </source>
</evidence>
<gene>
    <name evidence="4" type="ORF">UFOVP1053_58</name>
    <name evidence="5" type="ORF">UFOVP1297_16</name>
    <name evidence="6" type="ORF">UFOVP1647_56</name>
    <name evidence="2" type="ORF">UFOVP472_58</name>
    <name evidence="3" type="ORF">UFOVP891_10</name>
</gene>